<feature type="non-terminal residue" evidence="1">
    <location>
        <position position="158"/>
    </location>
</feature>
<name>A0A0F9DT06_9ZZZZ</name>
<comment type="caution">
    <text evidence="1">The sequence shown here is derived from an EMBL/GenBank/DDBJ whole genome shotgun (WGS) entry which is preliminary data.</text>
</comment>
<dbReference type="EMBL" id="LAZR01037957">
    <property type="protein sequence ID" value="KKL20796.1"/>
    <property type="molecule type" value="Genomic_DNA"/>
</dbReference>
<dbReference type="AlphaFoldDB" id="A0A0F9DT06"/>
<accession>A0A0F9DT06</accession>
<organism evidence="1">
    <name type="scientific">marine sediment metagenome</name>
    <dbReference type="NCBI Taxonomy" id="412755"/>
    <lineage>
        <taxon>unclassified sequences</taxon>
        <taxon>metagenomes</taxon>
        <taxon>ecological metagenomes</taxon>
    </lineage>
</organism>
<gene>
    <name evidence="1" type="ORF">LCGC14_2451860</name>
</gene>
<proteinExistence type="predicted"/>
<sequence>MGPIDREGTFRGTPVEWAVSETKNKYPQFVVRLMATEKWVETAEEMEALGVTEPSWVPWAEYEQSMVGYLVLFNNDGPIFNYEQVQAALGWDGASFSGLSEANHLDTTVLFRVEENTYQDVTRLQIAWIDEKDASIERTLRALDPEKLKALDSRYVGM</sequence>
<evidence type="ECO:0000313" key="1">
    <source>
        <dbReference type="EMBL" id="KKL20796.1"/>
    </source>
</evidence>
<reference evidence="1" key="1">
    <citation type="journal article" date="2015" name="Nature">
        <title>Complex archaea that bridge the gap between prokaryotes and eukaryotes.</title>
        <authorList>
            <person name="Spang A."/>
            <person name="Saw J.H."/>
            <person name="Jorgensen S.L."/>
            <person name="Zaremba-Niedzwiedzka K."/>
            <person name="Martijn J."/>
            <person name="Lind A.E."/>
            <person name="van Eijk R."/>
            <person name="Schleper C."/>
            <person name="Guy L."/>
            <person name="Ettema T.J."/>
        </authorList>
    </citation>
    <scope>NUCLEOTIDE SEQUENCE</scope>
</reference>
<protein>
    <submittedName>
        <fullName evidence="1">Uncharacterized protein</fullName>
    </submittedName>
</protein>